<dbReference type="Pfam" id="PF00358">
    <property type="entry name" value="PTS_EIIA_1"/>
    <property type="match status" value="1"/>
</dbReference>
<gene>
    <name evidence="8" type="ORF">OW763_13275</name>
</gene>
<protein>
    <submittedName>
        <fullName evidence="8">PTS glucose transporter subunit IIA</fullName>
    </submittedName>
</protein>
<keyword evidence="3 8" id="KW-0762">Sugar transport</keyword>
<evidence type="ECO:0000256" key="3">
    <source>
        <dbReference type="ARBA" id="ARBA00022597"/>
    </source>
</evidence>
<evidence type="ECO:0000259" key="7">
    <source>
        <dbReference type="PROSITE" id="PS51093"/>
    </source>
</evidence>
<dbReference type="PANTHER" id="PTHR45008:SF1">
    <property type="entry name" value="PTS SYSTEM GLUCOSE-SPECIFIC EIIA COMPONENT"/>
    <property type="match status" value="1"/>
</dbReference>
<dbReference type="EMBL" id="JAPQER010000006">
    <property type="protein sequence ID" value="MCY6485305.1"/>
    <property type="molecule type" value="Genomic_DNA"/>
</dbReference>
<sequence>MFGFFKKKFNIVAPVDGKVIELSKVPDEVFAQKLAGDGVGIDSISDIITAPADGKLTLIFNTNHAFAMTLDNGVEILVHIGIDTVELKGEGFERLVETGSRVNSGEPIIKINRQLIKKRGYSLVTLVLIANMDVIDKIDYNLDTQVKSGKNIVFNYKIK</sequence>
<dbReference type="NCBIfam" id="TIGR00830">
    <property type="entry name" value="PTBA"/>
    <property type="match status" value="1"/>
</dbReference>
<dbReference type="InterPro" id="IPR001127">
    <property type="entry name" value="PTS_EIIA_1_perm"/>
</dbReference>
<keyword evidence="4" id="KW-0808">Transferase</keyword>
<evidence type="ECO:0000256" key="1">
    <source>
        <dbReference type="ARBA" id="ARBA00004496"/>
    </source>
</evidence>
<dbReference type="InterPro" id="IPR011055">
    <property type="entry name" value="Dup_hybrid_motif"/>
</dbReference>
<dbReference type="RefSeq" id="WP_268041627.1">
    <property type="nucleotide sequence ID" value="NZ_JAPQER010000006.1"/>
</dbReference>
<dbReference type="Gene3D" id="2.70.70.10">
    <property type="entry name" value="Glucose Permease (Domain IIA)"/>
    <property type="match status" value="1"/>
</dbReference>
<dbReference type="PANTHER" id="PTHR45008">
    <property type="entry name" value="PTS SYSTEM GLUCOSE-SPECIFIC EIIA COMPONENT"/>
    <property type="match status" value="1"/>
</dbReference>
<keyword evidence="2" id="KW-0813">Transport</keyword>
<accession>A0ABT4D530</accession>
<keyword evidence="5" id="KW-0598">Phosphotransferase system</keyword>
<dbReference type="PROSITE" id="PS00371">
    <property type="entry name" value="PTS_EIIA_TYPE_1_HIS"/>
    <property type="match status" value="1"/>
</dbReference>
<evidence type="ECO:0000256" key="5">
    <source>
        <dbReference type="ARBA" id="ARBA00022683"/>
    </source>
</evidence>
<feature type="domain" description="PTS EIIA type-1" evidence="7">
    <location>
        <begin position="27"/>
        <end position="131"/>
    </location>
</feature>
<evidence type="ECO:0000313" key="9">
    <source>
        <dbReference type="Proteomes" id="UP001078443"/>
    </source>
</evidence>
<name>A0ABT4D530_9CLOT</name>
<keyword evidence="9" id="KW-1185">Reference proteome</keyword>
<evidence type="ECO:0000256" key="6">
    <source>
        <dbReference type="ARBA" id="ARBA00022777"/>
    </source>
</evidence>
<dbReference type="InterPro" id="IPR050890">
    <property type="entry name" value="PTS_EIIA_component"/>
</dbReference>
<keyword evidence="6" id="KW-0418">Kinase</keyword>
<comment type="caution">
    <text evidence="8">The sequence shown here is derived from an EMBL/GenBank/DDBJ whole genome shotgun (WGS) entry which is preliminary data.</text>
</comment>
<evidence type="ECO:0000256" key="4">
    <source>
        <dbReference type="ARBA" id="ARBA00022679"/>
    </source>
</evidence>
<reference evidence="8" key="1">
    <citation type="submission" date="2022-12" db="EMBL/GenBank/DDBJ databases">
        <authorList>
            <person name="Wang J."/>
        </authorList>
    </citation>
    <scope>NUCLEOTIDE SEQUENCE</scope>
    <source>
        <strain evidence="8">HY-45-18</strain>
    </source>
</reference>
<dbReference type="Proteomes" id="UP001078443">
    <property type="component" value="Unassembled WGS sequence"/>
</dbReference>
<evidence type="ECO:0000313" key="8">
    <source>
        <dbReference type="EMBL" id="MCY6485305.1"/>
    </source>
</evidence>
<organism evidence="8 9">
    <name type="scientific">Clostridium aestuarii</name>
    <dbReference type="NCBI Taxonomy" id="338193"/>
    <lineage>
        <taxon>Bacteria</taxon>
        <taxon>Bacillati</taxon>
        <taxon>Bacillota</taxon>
        <taxon>Clostridia</taxon>
        <taxon>Eubacteriales</taxon>
        <taxon>Clostridiaceae</taxon>
        <taxon>Clostridium</taxon>
    </lineage>
</organism>
<proteinExistence type="predicted"/>
<evidence type="ECO:0000256" key="2">
    <source>
        <dbReference type="ARBA" id="ARBA00022448"/>
    </source>
</evidence>
<dbReference type="PROSITE" id="PS51093">
    <property type="entry name" value="PTS_EIIA_TYPE_1"/>
    <property type="match status" value="1"/>
</dbReference>
<dbReference type="SUPFAM" id="SSF51261">
    <property type="entry name" value="Duplicated hybrid motif"/>
    <property type="match status" value="1"/>
</dbReference>
<comment type="subcellular location">
    <subcellularLocation>
        <location evidence="1">Cytoplasm</location>
    </subcellularLocation>
</comment>